<gene>
    <name evidence="2" type="ORF">COS78_00660</name>
</gene>
<dbReference type="Pfam" id="PF00535">
    <property type="entry name" value="Glycos_transf_2"/>
    <property type="match status" value="1"/>
</dbReference>
<dbReference type="PANTHER" id="PTHR43630:SF2">
    <property type="entry name" value="GLYCOSYLTRANSFERASE"/>
    <property type="match status" value="1"/>
</dbReference>
<evidence type="ECO:0000313" key="3">
    <source>
        <dbReference type="Proteomes" id="UP000231407"/>
    </source>
</evidence>
<dbReference type="Gene3D" id="3.90.550.10">
    <property type="entry name" value="Spore Coat Polysaccharide Biosynthesis Protein SpsA, Chain A"/>
    <property type="match status" value="1"/>
</dbReference>
<proteinExistence type="predicted"/>
<organism evidence="2 3">
    <name type="scientific">Candidatus Shapirobacteria bacterium CG06_land_8_20_14_3_00_40_12</name>
    <dbReference type="NCBI Taxonomy" id="1974881"/>
    <lineage>
        <taxon>Bacteria</taxon>
        <taxon>Candidatus Shapironibacteriota</taxon>
    </lineage>
</organism>
<evidence type="ECO:0000259" key="1">
    <source>
        <dbReference type="Pfam" id="PF00535"/>
    </source>
</evidence>
<dbReference type="PANTHER" id="PTHR43630">
    <property type="entry name" value="POLY-BETA-1,6-N-ACETYL-D-GLUCOSAMINE SYNTHASE"/>
    <property type="match status" value="1"/>
</dbReference>
<sequence length="265" mass="31227">MEINHSRLSIVVLAGNEAEVIETCLKSCLFADELVVVLANSSDSTKEIIRDLFPKTLILEISDEYNKNFSKWRNFGLSATTGNWVLYVDADEMVTTSLKDEILLTIKNNGQHSYYVIPRQNYFLGQKVTHGGTYPDFVKRLFKKQYFSGFKGILHEEPRITGDFGCLKNTLLHYTHRNLETMVDKTLAWTDMEAEDLYNNHHPSMSWWRFPRMYLWKFWKRFLVERSFKDGVVGWISTIFESFDTFIIYARLWELQHYGKTRRSL</sequence>
<name>A0A2M7AT11_9BACT</name>
<accession>A0A2M7AT11</accession>
<dbReference type="InterPro" id="IPR029044">
    <property type="entry name" value="Nucleotide-diphossugar_trans"/>
</dbReference>
<dbReference type="EMBL" id="PEWA01000009">
    <property type="protein sequence ID" value="PIU73752.1"/>
    <property type="molecule type" value="Genomic_DNA"/>
</dbReference>
<evidence type="ECO:0000313" key="2">
    <source>
        <dbReference type="EMBL" id="PIU73752.1"/>
    </source>
</evidence>
<dbReference type="Proteomes" id="UP000231407">
    <property type="component" value="Unassembled WGS sequence"/>
</dbReference>
<dbReference type="SUPFAM" id="SSF53448">
    <property type="entry name" value="Nucleotide-diphospho-sugar transferases"/>
    <property type="match status" value="1"/>
</dbReference>
<dbReference type="AlphaFoldDB" id="A0A2M7AT11"/>
<protein>
    <recommendedName>
        <fullName evidence="1">Glycosyltransferase 2-like domain-containing protein</fullName>
    </recommendedName>
</protein>
<comment type="caution">
    <text evidence="2">The sequence shown here is derived from an EMBL/GenBank/DDBJ whole genome shotgun (WGS) entry which is preliminary data.</text>
</comment>
<dbReference type="CDD" id="cd02511">
    <property type="entry name" value="Beta4Glucosyltransferase"/>
    <property type="match status" value="1"/>
</dbReference>
<feature type="domain" description="Glycosyltransferase 2-like" evidence="1">
    <location>
        <begin position="9"/>
        <end position="131"/>
    </location>
</feature>
<reference evidence="3" key="1">
    <citation type="submission" date="2017-09" db="EMBL/GenBank/DDBJ databases">
        <title>Depth-based differentiation of microbial function through sediment-hosted aquifers and enrichment of novel symbionts in the deep terrestrial subsurface.</title>
        <authorList>
            <person name="Probst A.J."/>
            <person name="Ladd B."/>
            <person name="Jarett J.K."/>
            <person name="Geller-Mcgrath D.E."/>
            <person name="Sieber C.M.K."/>
            <person name="Emerson J.B."/>
            <person name="Anantharaman K."/>
            <person name="Thomas B.C."/>
            <person name="Malmstrom R."/>
            <person name="Stieglmeier M."/>
            <person name="Klingl A."/>
            <person name="Woyke T."/>
            <person name="Ryan C.M."/>
            <person name="Banfield J.F."/>
        </authorList>
    </citation>
    <scope>NUCLEOTIDE SEQUENCE [LARGE SCALE GENOMIC DNA]</scope>
</reference>
<dbReference type="InterPro" id="IPR001173">
    <property type="entry name" value="Glyco_trans_2-like"/>
</dbReference>